<evidence type="ECO:0008006" key="3">
    <source>
        <dbReference type="Google" id="ProtNLM"/>
    </source>
</evidence>
<evidence type="ECO:0000313" key="1">
    <source>
        <dbReference type="EMBL" id="SOC80728.1"/>
    </source>
</evidence>
<name>A0A285X638_9FLAO</name>
<dbReference type="InterPro" id="IPR025345">
    <property type="entry name" value="DUF4249"/>
</dbReference>
<dbReference type="AlphaFoldDB" id="A0A285X638"/>
<dbReference type="Pfam" id="PF14054">
    <property type="entry name" value="DUF4249"/>
    <property type="match status" value="1"/>
</dbReference>
<dbReference type="PROSITE" id="PS51257">
    <property type="entry name" value="PROKAR_LIPOPROTEIN"/>
    <property type="match status" value="1"/>
</dbReference>
<keyword evidence="2" id="KW-1185">Reference proteome</keyword>
<sequence>MIYIKNYKIIFLIATFLAVYGCVEPYEFETETFEDALVVEAILTDEIKFQEIQISRTYRLEDDFPTAESFADVVVTDDQGNEFFFYEMTPGKYISNVEFGIQPQRKYQLLIQTRDGGSYSSDPTQMVPGNDIEDLYAERVVLQGEDGIALLVDSKNSETASKYALYEYEETYKIVSPIVVRSTIEFEGNNWRVVPNTKQETICYNTVPSKEIILSNTSALSSNNLDSFLVRFIRKDDPVLGQRYSILVKQYSLTGEAYSYYSTLKKISSSESLLSQNQPGFVNGNMYSINDDDEKVIGYFTLSEVSTKRIYFNYYDFFDFDEPRPKFPEDCIPFRPGELIETPIGMIQSGTVRFMNFAGAPVEGEIGEGPIRVVATECVDCTVYGTNEMPDFWKE</sequence>
<evidence type="ECO:0000313" key="2">
    <source>
        <dbReference type="Proteomes" id="UP000219193"/>
    </source>
</evidence>
<proteinExistence type="predicted"/>
<accession>A0A285X638</accession>
<protein>
    <recommendedName>
        <fullName evidence="3">DUF4249 domain-containing protein</fullName>
    </recommendedName>
</protein>
<dbReference type="EMBL" id="OCMF01000003">
    <property type="protein sequence ID" value="SOC80728.1"/>
    <property type="molecule type" value="Genomic_DNA"/>
</dbReference>
<dbReference type="RefSeq" id="WP_097056522.1">
    <property type="nucleotide sequence ID" value="NZ_OCMF01000003.1"/>
</dbReference>
<reference evidence="2" key="1">
    <citation type="submission" date="2017-09" db="EMBL/GenBank/DDBJ databases">
        <authorList>
            <person name="Varghese N."/>
            <person name="Submissions S."/>
        </authorList>
    </citation>
    <scope>NUCLEOTIDE SEQUENCE [LARGE SCALE GENOMIC DNA]</scope>
    <source>
        <strain evidence="2">CGMCC 1.12641</strain>
    </source>
</reference>
<dbReference type="OrthoDB" id="1062680at2"/>
<dbReference type="Proteomes" id="UP000219193">
    <property type="component" value="Unassembled WGS sequence"/>
</dbReference>
<organism evidence="1 2">
    <name type="scientific">Salinimicrobium sediminis</name>
    <dbReference type="NCBI Taxonomy" id="1343891"/>
    <lineage>
        <taxon>Bacteria</taxon>
        <taxon>Pseudomonadati</taxon>
        <taxon>Bacteroidota</taxon>
        <taxon>Flavobacteriia</taxon>
        <taxon>Flavobacteriales</taxon>
        <taxon>Flavobacteriaceae</taxon>
        <taxon>Salinimicrobium</taxon>
    </lineage>
</organism>
<gene>
    <name evidence="1" type="ORF">SAMN06296241_2284</name>
</gene>